<evidence type="ECO:0000259" key="8">
    <source>
        <dbReference type="PROSITE" id="PS50071"/>
    </source>
</evidence>
<comment type="caution">
    <text evidence="9">The sequence shown here is derived from an EMBL/GenBank/DDBJ whole genome shotgun (WGS) entry which is preliminary data.</text>
</comment>
<keyword evidence="3 5" id="KW-0371">Homeobox</keyword>
<dbReference type="Proteomes" id="UP000054454">
    <property type="component" value="Unassembled WGS sequence"/>
</dbReference>
<evidence type="ECO:0000256" key="5">
    <source>
        <dbReference type="PROSITE-ProRule" id="PRU00108"/>
    </source>
</evidence>
<dbReference type="SUPFAM" id="SSF46689">
    <property type="entry name" value="Homeodomain-like"/>
    <property type="match status" value="1"/>
</dbReference>
<name>A0A0W4ZHE1_PNEC8</name>
<dbReference type="EMBL" id="LFVZ01000009">
    <property type="protein sequence ID" value="KTW27796.1"/>
    <property type="molecule type" value="Genomic_DNA"/>
</dbReference>
<dbReference type="RefSeq" id="XP_018225678.1">
    <property type="nucleotide sequence ID" value="XM_018370787.1"/>
</dbReference>
<evidence type="ECO:0000256" key="2">
    <source>
        <dbReference type="ARBA" id="ARBA00023125"/>
    </source>
</evidence>
<organism evidence="9 10">
    <name type="scientific">Pneumocystis carinii (strain B80)</name>
    <name type="common">Rat pneumocystis pneumonia agent</name>
    <name type="synonym">Pneumocystis carinii f. sp. carinii</name>
    <dbReference type="NCBI Taxonomy" id="1408658"/>
    <lineage>
        <taxon>Eukaryota</taxon>
        <taxon>Fungi</taxon>
        <taxon>Dikarya</taxon>
        <taxon>Ascomycota</taxon>
        <taxon>Taphrinomycotina</taxon>
        <taxon>Pneumocystomycetes</taxon>
        <taxon>Pneumocystaceae</taxon>
        <taxon>Pneumocystis</taxon>
    </lineage>
</organism>
<gene>
    <name evidence="9" type="ORF">T552_02235</name>
</gene>
<evidence type="ECO:0000313" key="9">
    <source>
        <dbReference type="EMBL" id="KTW27796.1"/>
    </source>
</evidence>
<dbReference type="InterPro" id="IPR001356">
    <property type="entry name" value="HD"/>
</dbReference>
<dbReference type="GeneID" id="28936990"/>
<keyword evidence="4 5" id="KW-0539">Nucleus</keyword>
<dbReference type="SMART" id="SM00389">
    <property type="entry name" value="HOX"/>
    <property type="match status" value="1"/>
</dbReference>
<keyword evidence="10" id="KW-1185">Reference proteome</keyword>
<dbReference type="PANTHER" id="PTHR24324">
    <property type="entry name" value="HOMEOBOX PROTEIN HHEX"/>
    <property type="match status" value="1"/>
</dbReference>
<evidence type="ECO:0000256" key="6">
    <source>
        <dbReference type="RuleBase" id="RU000682"/>
    </source>
</evidence>
<feature type="DNA-binding region" description="Homeobox" evidence="5">
    <location>
        <begin position="86"/>
        <end position="153"/>
    </location>
</feature>
<dbReference type="VEuPathDB" id="FungiDB:T552_02235"/>
<evidence type="ECO:0000256" key="4">
    <source>
        <dbReference type="ARBA" id="ARBA00023242"/>
    </source>
</evidence>
<dbReference type="InterPro" id="IPR009057">
    <property type="entry name" value="Homeodomain-like_sf"/>
</dbReference>
<feature type="compositionally biased region" description="Polar residues" evidence="7">
    <location>
        <begin position="50"/>
        <end position="75"/>
    </location>
</feature>
<dbReference type="AlphaFoldDB" id="A0A0W4ZHE1"/>
<protein>
    <recommendedName>
        <fullName evidence="8">Homeobox domain-containing protein</fullName>
    </recommendedName>
</protein>
<feature type="region of interest" description="Disordered" evidence="7">
    <location>
        <begin position="39"/>
        <end position="95"/>
    </location>
</feature>
<dbReference type="Pfam" id="PF00046">
    <property type="entry name" value="Homeodomain"/>
    <property type="match status" value="1"/>
</dbReference>
<sequence>MRSPFGISRKDFSFTCERMEKDWKKDVLKGFALDNRTPFETEKTDGFLKNSVSQTPQTSQDSEEQMPSHSASSFDAQIEIREPLRQKRRRRRTTPQELAILEDEYLKDKKPNLLNRERIAAKINSIVSGEDKMGSREIQIWFQNKRQAMRRQTLHFALSDDHIETVSSLQAIKNTSRWDTDNARVQQQADHKVSSFGKAPSLRLCTNEGGKAQVMFNVLRDNKNAFALYKKDEEPDNKCMPYYMGKENVPPDYEKGIKKEVGENEIEACARSLVGLARGW</sequence>
<accession>A0A0W4ZHE1</accession>
<dbReference type="CDD" id="cd00086">
    <property type="entry name" value="homeodomain"/>
    <property type="match status" value="1"/>
</dbReference>
<dbReference type="InterPro" id="IPR051000">
    <property type="entry name" value="Homeobox_DNA-bind_prot"/>
</dbReference>
<dbReference type="GO" id="GO:0005634">
    <property type="term" value="C:nucleus"/>
    <property type="evidence" value="ECO:0007669"/>
    <property type="project" value="UniProtKB-SubCell"/>
</dbReference>
<evidence type="ECO:0000256" key="3">
    <source>
        <dbReference type="ARBA" id="ARBA00023155"/>
    </source>
</evidence>
<keyword evidence="2 5" id="KW-0238">DNA-binding</keyword>
<dbReference type="GO" id="GO:0006357">
    <property type="term" value="P:regulation of transcription by RNA polymerase II"/>
    <property type="evidence" value="ECO:0007669"/>
    <property type="project" value="TreeGrafter"/>
</dbReference>
<feature type="domain" description="Homeobox" evidence="8">
    <location>
        <begin position="84"/>
        <end position="152"/>
    </location>
</feature>
<dbReference type="OrthoDB" id="6159439at2759"/>
<dbReference type="PANTHER" id="PTHR24324:SF5">
    <property type="entry name" value="HEMATOPOIETICALLY-EXPRESSED HOMEOBOX PROTEIN HHEX"/>
    <property type="match status" value="1"/>
</dbReference>
<dbReference type="Gene3D" id="1.10.10.60">
    <property type="entry name" value="Homeodomain-like"/>
    <property type="match status" value="1"/>
</dbReference>
<dbReference type="GO" id="GO:0030154">
    <property type="term" value="P:cell differentiation"/>
    <property type="evidence" value="ECO:0007669"/>
    <property type="project" value="TreeGrafter"/>
</dbReference>
<evidence type="ECO:0000313" key="10">
    <source>
        <dbReference type="Proteomes" id="UP000054454"/>
    </source>
</evidence>
<reference evidence="10" key="1">
    <citation type="journal article" date="2016" name="Nat. Commun.">
        <title>Genome analysis of three Pneumocystis species reveals adaptation mechanisms to life exclusively in mammalian hosts.</title>
        <authorList>
            <person name="Ma L."/>
            <person name="Chen Z."/>
            <person name="Huang D.W."/>
            <person name="Kutty G."/>
            <person name="Ishihara M."/>
            <person name="Wang H."/>
            <person name="Abouelleil A."/>
            <person name="Bishop L."/>
            <person name="Davey E."/>
            <person name="Deng R."/>
            <person name="Deng X."/>
            <person name="Fan L."/>
            <person name="Fantoni G."/>
            <person name="Fitzgerald M."/>
            <person name="Gogineni E."/>
            <person name="Goldberg J.M."/>
            <person name="Handley G."/>
            <person name="Hu X."/>
            <person name="Huber C."/>
            <person name="Jiao X."/>
            <person name="Jones K."/>
            <person name="Levin J.Z."/>
            <person name="Liu Y."/>
            <person name="Macdonald P."/>
            <person name="Melnikov A."/>
            <person name="Raley C."/>
            <person name="Sassi M."/>
            <person name="Sherman B.T."/>
            <person name="Song X."/>
            <person name="Sykes S."/>
            <person name="Tran B."/>
            <person name="Walsh L."/>
            <person name="Xia Y."/>
            <person name="Yang J."/>
            <person name="Young S."/>
            <person name="Zeng Q."/>
            <person name="Zheng X."/>
            <person name="Stephens R."/>
            <person name="Nusbaum C."/>
            <person name="Birren B.W."/>
            <person name="Azadi P."/>
            <person name="Lempicki R.A."/>
            <person name="Cuomo C.A."/>
            <person name="Kovacs J.A."/>
        </authorList>
    </citation>
    <scope>NUCLEOTIDE SEQUENCE [LARGE SCALE GENOMIC DNA]</scope>
    <source>
        <strain evidence="10">B80</strain>
    </source>
</reference>
<dbReference type="PROSITE" id="PS50071">
    <property type="entry name" value="HOMEOBOX_2"/>
    <property type="match status" value="1"/>
</dbReference>
<comment type="subcellular location">
    <subcellularLocation>
        <location evidence="1 5 6">Nucleus</location>
    </subcellularLocation>
</comment>
<evidence type="ECO:0000256" key="7">
    <source>
        <dbReference type="SAM" id="MobiDB-lite"/>
    </source>
</evidence>
<evidence type="ECO:0000256" key="1">
    <source>
        <dbReference type="ARBA" id="ARBA00004123"/>
    </source>
</evidence>
<proteinExistence type="predicted"/>
<dbReference type="GO" id="GO:0000978">
    <property type="term" value="F:RNA polymerase II cis-regulatory region sequence-specific DNA binding"/>
    <property type="evidence" value="ECO:0007669"/>
    <property type="project" value="TreeGrafter"/>
</dbReference>